<gene>
    <name evidence="8" type="ORF">Henu6_gp37</name>
</gene>
<feature type="domain" description="T4 RNA ligase 1 C-terminal" evidence="7">
    <location>
        <begin position="256"/>
        <end position="376"/>
    </location>
</feature>
<dbReference type="GO" id="GO:0046872">
    <property type="term" value="F:metal ion binding"/>
    <property type="evidence" value="ECO:0007669"/>
    <property type="project" value="UniProtKB-UniRule"/>
</dbReference>
<dbReference type="NCBIfam" id="TIGR02308">
    <property type="entry name" value="RNA_lig_T4_1"/>
    <property type="match status" value="1"/>
</dbReference>
<feature type="binding site" evidence="1 3">
    <location>
        <position position="38"/>
    </location>
    <ligand>
        <name>ATP</name>
        <dbReference type="ChEBI" id="CHEBI:30616"/>
    </ligand>
</feature>
<evidence type="ECO:0000256" key="5">
    <source>
        <dbReference type="PIRSR" id="PIRSR612648-4"/>
    </source>
</evidence>
<keyword evidence="1" id="KW-0945">Host-virus interaction</keyword>
<accession>A0A410T530</accession>
<evidence type="ECO:0000313" key="9">
    <source>
        <dbReference type="Proteomes" id="UP000289169"/>
    </source>
</evidence>
<dbReference type="InterPro" id="IPR049042">
    <property type="entry name" value="T4_Rnl1_C"/>
</dbReference>
<feature type="site" description="Essential for RNA ligase activity" evidence="1 5">
    <location>
        <position position="249"/>
    </location>
</feature>
<feature type="binding site" evidence="1 3">
    <location>
        <position position="160"/>
    </location>
    <ligand>
        <name>ATP</name>
        <dbReference type="ChEBI" id="CHEBI:30616"/>
    </ligand>
</feature>
<evidence type="ECO:0000259" key="6">
    <source>
        <dbReference type="Pfam" id="PF09511"/>
    </source>
</evidence>
<dbReference type="InterPro" id="IPR019039">
    <property type="entry name" value="T4-Rnl1-like_N"/>
</dbReference>
<feature type="binding site" evidence="1 3">
    <location>
        <position position="76"/>
    </location>
    <ligand>
        <name>ATP</name>
        <dbReference type="ChEBI" id="CHEBI:30616"/>
    </ligand>
</feature>
<dbReference type="Pfam" id="PF20819">
    <property type="entry name" value="T4_Rnl1_C"/>
    <property type="match status" value="1"/>
</dbReference>
<evidence type="ECO:0000256" key="3">
    <source>
        <dbReference type="PIRSR" id="PIRSR612648-2"/>
    </source>
</evidence>
<dbReference type="GO" id="GO:0003972">
    <property type="term" value="F:RNA ligase (ATP) activity"/>
    <property type="evidence" value="ECO:0007669"/>
    <property type="project" value="UniProtKB-UniRule"/>
</dbReference>
<dbReference type="HAMAP" id="MF_04149">
    <property type="entry name" value="RNALIG_T4"/>
    <property type="match status" value="1"/>
</dbReference>
<evidence type="ECO:0000256" key="2">
    <source>
        <dbReference type="PIRSR" id="PIRSR612648-1"/>
    </source>
</evidence>
<comment type="function">
    <text evidence="1">Involved in countering a host defense mechanism which, following viral infection, activates the host anticodon nuclease and shuts off viral translation. Repairs 5'-PO4 and 3'-OH groups in the cleaved host tRNA.</text>
</comment>
<dbReference type="EMBL" id="MK240351">
    <property type="protein sequence ID" value="QAU03882.1"/>
    <property type="molecule type" value="Genomic_DNA"/>
</dbReference>
<evidence type="ECO:0000256" key="1">
    <source>
        <dbReference type="HAMAP-Rule" id="MF_04149"/>
    </source>
</evidence>
<sequence>MQELYNNLMALIVPGNFTNFFYKDFTTIQGTKVRIFTYHYASYSDWLKPDALECRGIMFEMDDETPVRIMSRPMEKFFNLNENPFTTDLDLSTIEYGMDKVDGSLVSSYIDKGDLYLKSKASITSTQAIEATNLLWAIQYKHLRARVLELAEAGYTCNFEYVAPNNRIVIAYPERALILLNVRNNETGEYVSYREIQADAALRPFLVDAIIPQGNPDEVIEEIRSMQNTEGYVFVMKSGLQFKLKTAWYSNLHRVKDTLNNNEGLFQVVVEGGSDDIKSLFDDELSKAKIEKFENIFFTYLNTAITELTRFHDSHKGVERKDYAIDAQTYFKNLNMFELFGVSMLLYTGKISIEDMVKEINKVFLKNFGRFVPPEYRTNIVDE</sequence>
<evidence type="ECO:0000256" key="4">
    <source>
        <dbReference type="PIRSR" id="PIRSR612648-3"/>
    </source>
</evidence>
<name>A0A410T530_9CAUD</name>
<feature type="binding site" evidence="1 4">
    <location>
        <position position="275"/>
    </location>
    <ligand>
        <name>Mg(2+)</name>
        <dbReference type="ChEBI" id="CHEBI:18420"/>
        <note>catalytic</note>
    </ligand>
</feature>
<keyword evidence="1 3" id="KW-0547">Nucleotide-binding</keyword>
<dbReference type="Gene3D" id="1.10.3550.20">
    <property type="match status" value="1"/>
</dbReference>
<comment type="cofactor">
    <cofactor evidence="1">
        <name>Mg(2+)</name>
        <dbReference type="ChEBI" id="CHEBI:18420"/>
    </cofactor>
    <text evidence="1">Binds 2 magnesium ions that perform the catalytic activity via a two-metal mechanism. One of the catalytic Mg(2+), which is coordinated by 5 water molecules, engages the lysine nucleophile and the ATP alpha phosphate while the Mg(2+) orients the PPi leaving group.</text>
</comment>
<feature type="domain" description="T4 RNA ligase 1-like N-terminal" evidence="6">
    <location>
        <begin position="53"/>
        <end position="249"/>
    </location>
</feature>
<comment type="catalytic activity">
    <reaction evidence="1">
        <text>ATP + (ribonucleotide)n-3'-hydroxyl + 5'-phospho-(ribonucleotide)m = (ribonucleotide)n+m + AMP + diphosphate.</text>
        <dbReference type="EC" id="6.5.1.3"/>
    </reaction>
</comment>
<dbReference type="EC" id="6.5.1.3" evidence="1"/>
<evidence type="ECO:0000259" key="7">
    <source>
        <dbReference type="Pfam" id="PF20819"/>
    </source>
</evidence>
<evidence type="ECO:0000313" key="8">
    <source>
        <dbReference type="EMBL" id="QAU03882.1"/>
    </source>
</evidence>
<dbReference type="Pfam" id="PF09511">
    <property type="entry name" value="RNA_lig_T4_1"/>
    <property type="match status" value="1"/>
</dbReference>
<feature type="binding site" evidence="1 3">
    <location>
        <position position="55"/>
    </location>
    <ligand>
        <name>ATP</name>
        <dbReference type="ChEBI" id="CHEBI:30616"/>
    </ligand>
</feature>
<dbReference type="InterPro" id="IPR012648">
    <property type="entry name" value="Rnl1"/>
</dbReference>
<feature type="binding site" evidence="1 3">
    <location>
        <position position="243"/>
    </location>
    <ligand>
        <name>ATP</name>
        <dbReference type="ChEBI" id="CHEBI:30616"/>
    </ligand>
</feature>
<dbReference type="Proteomes" id="UP000289169">
    <property type="component" value="Segment"/>
</dbReference>
<keyword evidence="1" id="KW-1259">Evasion of bacteria-mediated translation shutoff by virus</keyword>
<keyword evidence="1 8" id="KW-0436">Ligase</keyword>
<keyword evidence="1 3" id="KW-0067">ATP-binding</keyword>
<keyword evidence="1 4" id="KW-0460">Magnesium</keyword>
<dbReference type="GO" id="GO:0005524">
    <property type="term" value="F:ATP binding"/>
    <property type="evidence" value="ECO:0007669"/>
    <property type="project" value="UniProtKB-UniRule"/>
</dbReference>
<proteinExistence type="inferred from homology"/>
<feature type="active site" description="N6-AMP-lysine intermediate" evidence="1 2">
    <location>
        <position position="100"/>
    </location>
</feature>
<dbReference type="GO" id="GO:0042245">
    <property type="term" value="P:RNA repair"/>
    <property type="evidence" value="ECO:0007669"/>
    <property type="project" value="UniProtKB-UniRule"/>
</dbReference>
<reference evidence="8 9" key="1">
    <citation type="submission" date="2018-11" db="EMBL/GenBank/DDBJ databases">
        <authorList>
            <person name="Teng T."/>
        </authorList>
    </citation>
    <scope>NUCLEOTIDE SEQUENCE [LARGE SCALE GENOMIC DNA]</scope>
</reference>
<organism evidence="8 9">
    <name type="scientific">Acinetobacter phage Henu6</name>
    <dbReference type="NCBI Taxonomy" id="2500136"/>
    <lineage>
        <taxon>Viruses</taxon>
        <taxon>Duplodnaviria</taxon>
        <taxon>Heunggongvirae</taxon>
        <taxon>Uroviricota</taxon>
        <taxon>Caudoviricetes</taxon>
        <taxon>Pantevenvirales</taxon>
        <taxon>Straboviridae</taxon>
        <taxon>Twarogvirinae</taxon>
        <taxon>Zedzedvirus</taxon>
        <taxon>Zedzedvirus zz1</taxon>
    </lineage>
</organism>
<comment type="similarity">
    <text evidence="1">Belongs to the Tequatrovirus RNA ligase 1 family.</text>
</comment>
<feature type="binding site" evidence="1 3">
    <location>
        <position position="245"/>
    </location>
    <ligand>
        <name>ATP</name>
        <dbReference type="ChEBI" id="CHEBI:30616"/>
    </ligand>
</feature>
<feature type="site" description="Essential for RNA ligase activity" evidence="1 5">
    <location>
        <position position="160"/>
    </location>
</feature>
<keyword evidence="1 4" id="KW-0479">Metal-binding</keyword>
<protein>
    <recommendedName>
        <fullName evidence="1">RNA ligase 1</fullName>
        <ecNumber evidence="1">6.5.1.3</ecNumber>
    </recommendedName>
    <alternativeName>
        <fullName evidence="1">Rnl1</fullName>
    </alternativeName>
</protein>
<keyword evidence="1" id="KW-0692">RNA repair</keyword>